<protein>
    <recommendedName>
        <fullName evidence="3">DUF268 domain-containing protein</fullName>
    </recommendedName>
</protein>
<keyword evidence="2" id="KW-1185">Reference proteome</keyword>
<dbReference type="SUPFAM" id="SSF53335">
    <property type="entry name" value="S-adenosyl-L-methionine-dependent methyltransferases"/>
    <property type="match status" value="1"/>
</dbReference>
<proteinExistence type="predicted"/>
<name>B8JCX7_ANAD2</name>
<evidence type="ECO:0000313" key="1">
    <source>
        <dbReference type="EMBL" id="ACL64005.1"/>
    </source>
</evidence>
<dbReference type="Pfam" id="PF03269">
    <property type="entry name" value="DUF268"/>
    <property type="match status" value="1"/>
</dbReference>
<gene>
    <name evidence="1" type="ordered locus">A2cp1_0648</name>
</gene>
<dbReference type="InterPro" id="IPR029063">
    <property type="entry name" value="SAM-dependent_MTases_sf"/>
</dbReference>
<dbReference type="Gene3D" id="3.40.50.150">
    <property type="entry name" value="Vaccinia Virus protein VP39"/>
    <property type="match status" value="1"/>
</dbReference>
<evidence type="ECO:0008006" key="3">
    <source>
        <dbReference type="Google" id="ProtNLM"/>
    </source>
</evidence>
<dbReference type="HOGENOM" id="CLU_082690_0_0_7"/>
<organism evidence="1 2">
    <name type="scientific">Anaeromyxobacter dehalogenans (strain ATCC BAA-258 / DSM 21875 / 2CP-1)</name>
    <dbReference type="NCBI Taxonomy" id="455488"/>
    <lineage>
        <taxon>Bacteria</taxon>
        <taxon>Pseudomonadati</taxon>
        <taxon>Myxococcota</taxon>
        <taxon>Myxococcia</taxon>
        <taxon>Myxococcales</taxon>
        <taxon>Cystobacterineae</taxon>
        <taxon>Anaeromyxobacteraceae</taxon>
        <taxon>Anaeromyxobacter</taxon>
    </lineage>
</organism>
<reference evidence="1" key="1">
    <citation type="submission" date="2009-01" db="EMBL/GenBank/DDBJ databases">
        <title>Complete sequence of Anaeromyxobacter dehalogenans 2CP-1.</title>
        <authorList>
            <consortium name="US DOE Joint Genome Institute"/>
            <person name="Lucas S."/>
            <person name="Copeland A."/>
            <person name="Lapidus A."/>
            <person name="Glavina del Rio T."/>
            <person name="Dalin E."/>
            <person name="Tice H."/>
            <person name="Bruce D."/>
            <person name="Goodwin L."/>
            <person name="Pitluck S."/>
            <person name="Saunders E."/>
            <person name="Brettin T."/>
            <person name="Detter J.C."/>
            <person name="Han C."/>
            <person name="Larimer F."/>
            <person name="Land M."/>
            <person name="Hauser L."/>
            <person name="Kyrpides N."/>
            <person name="Ovchinnikova G."/>
            <person name="Beliaev A.S."/>
            <person name="Richardson P."/>
        </authorList>
    </citation>
    <scope>NUCLEOTIDE SEQUENCE</scope>
    <source>
        <strain evidence="1">2CP-1</strain>
    </source>
</reference>
<dbReference type="EMBL" id="CP001359">
    <property type="protein sequence ID" value="ACL64005.1"/>
    <property type="molecule type" value="Genomic_DNA"/>
</dbReference>
<dbReference type="InterPro" id="IPR004951">
    <property type="entry name" value="DUF268_CAE_spp"/>
</dbReference>
<evidence type="ECO:0000313" key="2">
    <source>
        <dbReference type="Proteomes" id="UP000007089"/>
    </source>
</evidence>
<dbReference type="AlphaFoldDB" id="B8JCX7"/>
<dbReference type="KEGG" id="acp:A2cp1_0648"/>
<sequence>MHREAAWMVRRAAYEALRRVAGAGAWVGRWVRFWRTYRDFDRLAPDVWRLDPALAIPRVGEDTATTPVDPIYFYQDAWAFQRIVAAHPPSHVDVGSHHKFVALLSRVVRLTMVDIRPLELPLDGLLFREGSILSLPFEDGSIPSLSSLCVIEHIGLGRYGDPLDPLGHEKAVAELKRVLARGGDLYVSVPVRDGNRVHFNAHRAFDEAYFLSLLAPLEVVDRAYIHGSRLVPVRPPRADAVGCYHLRGRG</sequence>
<dbReference type="Proteomes" id="UP000007089">
    <property type="component" value="Chromosome"/>
</dbReference>
<accession>B8JCX7</accession>